<name>A0A073J089_9RHOB</name>
<reference evidence="1 2" key="1">
    <citation type="submission" date="2014-01" db="EMBL/GenBank/DDBJ databases">
        <title>Sulfitobacter donghicola JCM 14565 Genome Sequencing.</title>
        <authorList>
            <person name="Lai Q."/>
            <person name="Hong Z."/>
        </authorList>
    </citation>
    <scope>NUCLEOTIDE SEQUENCE [LARGE SCALE GENOMIC DNA]</scope>
    <source>
        <strain evidence="1 2">JCM 14565</strain>
    </source>
</reference>
<accession>A0A073J089</accession>
<dbReference type="STRING" id="1300350.Z948_1504"/>
<dbReference type="Proteomes" id="UP000027734">
    <property type="component" value="Unassembled WGS sequence"/>
</dbReference>
<keyword evidence="2" id="KW-1185">Reference proteome</keyword>
<organism evidence="1 2">
    <name type="scientific">Sulfitobacter donghicola DSW-25 = KCTC 12864 = JCM 14565</name>
    <dbReference type="NCBI Taxonomy" id="1300350"/>
    <lineage>
        <taxon>Bacteria</taxon>
        <taxon>Pseudomonadati</taxon>
        <taxon>Pseudomonadota</taxon>
        <taxon>Alphaproteobacteria</taxon>
        <taxon>Rhodobacterales</taxon>
        <taxon>Roseobacteraceae</taxon>
        <taxon>Sulfitobacter</taxon>
    </lineage>
</organism>
<dbReference type="eggNOG" id="COG1317">
    <property type="taxonomic scope" value="Bacteria"/>
</dbReference>
<dbReference type="OrthoDB" id="7870971at2"/>
<proteinExistence type="predicted"/>
<evidence type="ECO:0000313" key="2">
    <source>
        <dbReference type="Proteomes" id="UP000027734"/>
    </source>
</evidence>
<protein>
    <submittedName>
        <fullName evidence="1">Uncharacterized protein</fullName>
    </submittedName>
</protein>
<comment type="caution">
    <text evidence="1">The sequence shown here is derived from an EMBL/GenBank/DDBJ whole genome shotgun (WGS) entry which is preliminary data.</text>
</comment>
<dbReference type="AlphaFoldDB" id="A0A073J089"/>
<dbReference type="RefSeq" id="WP_025058913.1">
    <property type="nucleotide sequence ID" value="NZ_JAMC01000001.1"/>
</dbReference>
<dbReference type="EMBL" id="JAMC01000001">
    <property type="protein sequence ID" value="KEJ91052.1"/>
    <property type="molecule type" value="Genomic_DNA"/>
</dbReference>
<evidence type="ECO:0000313" key="1">
    <source>
        <dbReference type="EMBL" id="KEJ91052.1"/>
    </source>
</evidence>
<gene>
    <name evidence="1" type="ORF">DSW25_01075</name>
</gene>
<sequence length="195" mass="21818">MSSIAHRYTSFSSFDQGGAQVSEVAIEKMEEDKLQAYEEGYQAGWTDAETNQNSEQKAIRNEVLQAIRDLSFTQNDAISQVQKDLAALFEQLTAKLLPETIDAVLRAHVIEQLTELSSKQIRSPFTLRTSPANQMALQELLNEAEEDLSVALIADDTLSTHQLFVSHDVIEREINLDSVCQEIVAAMNAFNFHSQ</sequence>